<dbReference type="Proteomes" id="UP000626092">
    <property type="component" value="Unassembled WGS sequence"/>
</dbReference>
<dbReference type="Gene3D" id="3.40.525.10">
    <property type="entry name" value="CRAL-TRIO lipid binding domain"/>
    <property type="match status" value="1"/>
</dbReference>
<gene>
    <name evidence="2" type="ORF">RHSIM_Rhsim06G0084800</name>
</gene>
<dbReference type="Pfam" id="PF00650">
    <property type="entry name" value="CRAL_TRIO"/>
    <property type="match status" value="1"/>
</dbReference>
<dbReference type="InterPro" id="IPR036865">
    <property type="entry name" value="CRAL-TRIO_dom_sf"/>
</dbReference>
<dbReference type="EMBL" id="WJXA01000006">
    <property type="protein sequence ID" value="KAF7140223.1"/>
    <property type="molecule type" value="Genomic_DNA"/>
</dbReference>
<accession>A0A834GQX3</accession>
<proteinExistence type="predicted"/>
<dbReference type="OrthoDB" id="75724at2759"/>
<name>A0A834GQX3_RHOSS</name>
<dbReference type="PROSITE" id="PS50191">
    <property type="entry name" value="CRAL_TRIO"/>
    <property type="match status" value="1"/>
</dbReference>
<dbReference type="InterPro" id="IPR052578">
    <property type="entry name" value="PI_Transfer_CRAL-TRIO"/>
</dbReference>
<dbReference type="SMART" id="SM00516">
    <property type="entry name" value="SEC14"/>
    <property type="match status" value="1"/>
</dbReference>
<dbReference type="GO" id="GO:0008526">
    <property type="term" value="F:phosphatidylinositol transfer activity"/>
    <property type="evidence" value="ECO:0007669"/>
    <property type="project" value="TreeGrafter"/>
</dbReference>
<organism evidence="2 3">
    <name type="scientific">Rhododendron simsii</name>
    <name type="common">Sims's rhododendron</name>
    <dbReference type="NCBI Taxonomy" id="118357"/>
    <lineage>
        <taxon>Eukaryota</taxon>
        <taxon>Viridiplantae</taxon>
        <taxon>Streptophyta</taxon>
        <taxon>Embryophyta</taxon>
        <taxon>Tracheophyta</taxon>
        <taxon>Spermatophyta</taxon>
        <taxon>Magnoliopsida</taxon>
        <taxon>eudicotyledons</taxon>
        <taxon>Gunneridae</taxon>
        <taxon>Pentapetalae</taxon>
        <taxon>asterids</taxon>
        <taxon>Ericales</taxon>
        <taxon>Ericaceae</taxon>
        <taxon>Ericoideae</taxon>
        <taxon>Rhodoreae</taxon>
        <taxon>Rhododendron</taxon>
    </lineage>
</organism>
<dbReference type="SUPFAM" id="SSF52087">
    <property type="entry name" value="CRAL/TRIO domain"/>
    <property type="match status" value="1"/>
</dbReference>
<dbReference type="PANTHER" id="PTHR45824">
    <property type="entry name" value="GH16843P"/>
    <property type="match status" value="1"/>
</dbReference>
<dbReference type="PANTHER" id="PTHR45824:SF6">
    <property type="entry name" value="F16L1.9 PROTEIN"/>
    <property type="match status" value="1"/>
</dbReference>
<dbReference type="SUPFAM" id="SSF46938">
    <property type="entry name" value="CRAL/TRIO N-terminal domain"/>
    <property type="match status" value="1"/>
</dbReference>
<feature type="domain" description="CRAL-TRIO" evidence="1">
    <location>
        <begin position="110"/>
        <end position="273"/>
    </location>
</feature>
<keyword evidence="3" id="KW-1185">Reference proteome</keyword>
<protein>
    <recommendedName>
        <fullName evidence="1">CRAL-TRIO domain-containing protein</fullName>
    </recommendedName>
</protein>
<reference evidence="2" key="1">
    <citation type="submission" date="2019-11" db="EMBL/GenBank/DDBJ databases">
        <authorList>
            <person name="Liu Y."/>
            <person name="Hou J."/>
            <person name="Li T.-Q."/>
            <person name="Guan C.-H."/>
            <person name="Wu X."/>
            <person name="Wu H.-Z."/>
            <person name="Ling F."/>
            <person name="Zhang R."/>
            <person name="Shi X.-G."/>
            <person name="Ren J.-P."/>
            <person name="Chen E.-F."/>
            <person name="Sun J.-M."/>
        </authorList>
    </citation>
    <scope>NUCLEOTIDE SEQUENCE</scope>
    <source>
        <strain evidence="2">Adult_tree_wgs_1</strain>
        <tissue evidence="2">Leaves</tissue>
    </source>
</reference>
<dbReference type="InterPro" id="IPR036273">
    <property type="entry name" value="CRAL/TRIO_N_dom_sf"/>
</dbReference>
<evidence type="ECO:0000313" key="3">
    <source>
        <dbReference type="Proteomes" id="UP000626092"/>
    </source>
</evidence>
<evidence type="ECO:0000259" key="1">
    <source>
        <dbReference type="PROSITE" id="PS50191"/>
    </source>
</evidence>
<sequence>MSADTAKCTSNACENPLISAEQREKIDEVRRLVGTFPDKLTTFSSDASISRYLMAQNWNVKKATKSLKETLKWRLKYKPEAIKWLGFHVPKMVLAYLLLLEFVELRLGVLDEVAGEAATGKMYRSNYKDKHGRPVIVMRPSRQNSKSVPEQIRYLVHCMENAILNLPENQEEMVWLVDFSGFNSSNISLKSTRETAYVVQVYYPERLGLAILYNPPKFFEPFWKVAKLFLEPKTTNKVKFVYSEDPNTLKIMEEEFDVDQLDSAFGGKGNADFDFDKYSERMREDDKRMQSQWEGGKIACEAPHQP</sequence>
<dbReference type="InterPro" id="IPR001251">
    <property type="entry name" value="CRAL-TRIO_dom"/>
</dbReference>
<dbReference type="CDD" id="cd00170">
    <property type="entry name" value="SEC14"/>
    <property type="match status" value="1"/>
</dbReference>
<evidence type="ECO:0000313" key="2">
    <source>
        <dbReference type="EMBL" id="KAF7140223.1"/>
    </source>
</evidence>
<dbReference type="AlphaFoldDB" id="A0A834GQX3"/>
<comment type="caution">
    <text evidence="2">The sequence shown here is derived from an EMBL/GenBank/DDBJ whole genome shotgun (WGS) entry which is preliminary data.</text>
</comment>